<accession>A0ABM5NG02</accession>
<evidence type="ECO:0000313" key="3">
    <source>
        <dbReference type="Proteomes" id="UP000011820"/>
    </source>
</evidence>
<keyword evidence="3" id="KW-1185">Reference proteome</keyword>
<evidence type="ECO:0000313" key="2">
    <source>
        <dbReference type="EMBL" id="AGH17082.1"/>
    </source>
</evidence>
<dbReference type="Proteomes" id="UP000011820">
    <property type="component" value="Chromosome"/>
</dbReference>
<organism evidence="2 3">
    <name type="scientific">Candidatus Liberibacter asiaticus str. gxpsy</name>
    <dbReference type="NCBI Taxonomy" id="1174529"/>
    <lineage>
        <taxon>Bacteria</taxon>
        <taxon>Pseudomonadati</taxon>
        <taxon>Pseudomonadota</taxon>
        <taxon>Alphaproteobacteria</taxon>
        <taxon>Hyphomicrobiales</taxon>
        <taxon>Rhizobiaceae</taxon>
        <taxon>Liberibacter</taxon>
    </lineage>
</organism>
<dbReference type="GeneID" id="93077079"/>
<proteinExistence type="predicted"/>
<sequence length="113" mass="12475">MFLRSACRNLLVCILSIQCLVLFCSEIFAFEKYKAPSYPTTVALNVLSPLAPLGDGCEQLVGATVHSEGKKRSHDVPSSSNQEDQRGSPSPKKTKNILELFPLPLPPTQYYSF</sequence>
<protein>
    <recommendedName>
        <fullName evidence="4">Transmembrane protein</fullName>
    </recommendedName>
</protein>
<gene>
    <name evidence="2" type="ORF">WSI_03560</name>
</gene>
<reference evidence="2 3" key="1">
    <citation type="journal article" date="2013" name="Genome Announc.">
        <title>Complete Genome Sequence of a Chinese Strain of 'Candidatus Liberibacter asiaticus'.</title>
        <authorList>
            <person name="Lin H."/>
            <person name="Han C.S."/>
            <person name="Liu B."/>
            <person name="Lou B."/>
            <person name="Bai X."/>
            <person name="Deng C."/>
            <person name="Civerolo E.L."/>
            <person name="Gupta G."/>
        </authorList>
    </citation>
    <scope>NUCLEOTIDE SEQUENCE [LARGE SCALE GENOMIC DNA]</scope>
    <source>
        <strain evidence="3">gxpsy</strain>
    </source>
</reference>
<feature type="region of interest" description="Disordered" evidence="1">
    <location>
        <begin position="65"/>
        <end position="97"/>
    </location>
</feature>
<evidence type="ECO:0008006" key="4">
    <source>
        <dbReference type="Google" id="ProtNLM"/>
    </source>
</evidence>
<dbReference type="RefSeq" id="WP_015452678.1">
    <property type="nucleotide sequence ID" value="NC_020549.1"/>
</dbReference>
<evidence type="ECO:0000256" key="1">
    <source>
        <dbReference type="SAM" id="MobiDB-lite"/>
    </source>
</evidence>
<dbReference type="EMBL" id="CP004005">
    <property type="protein sequence ID" value="AGH17082.1"/>
    <property type="molecule type" value="Genomic_DNA"/>
</dbReference>
<name>A0ABM5NG02_LIBAS</name>